<protein>
    <submittedName>
        <fullName evidence="2">Uncharacterized protein</fullName>
    </submittedName>
</protein>
<dbReference type="InterPro" id="IPR012677">
    <property type="entry name" value="Nucleotide-bd_a/b_plait_sf"/>
</dbReference>
<dbReference type="AlphaFoldDB" id="A0A6A5ZDW6"/>
<dbReference type="Gene3D" id="3.30.70.330">
    <property type="match status" value="1"/>
</dbReference>
<proteinExistence type="predicted"/>
<evidence type="ECO:0000313" key="3">
    <source>
        <dbReference type="Proteomes" id="UP000799770"/>
    </source>
</evidence>
<feature type="region of interest" description="Disordered" evidence="1">
    <location>
        <begin position="259"/>
        <end position="296"/>
    </location>
</feature>
<feature type="region of interest" description="Disordered" evidence="1">
    <location>
        <begin position="27"/>
        <end position="67"/>
    </location>
</feature>
<reference evidence="2" key="1">
    <citation type="journal article" date="2020" name="Stud. Mycol.">
        <title>101 Dothideomycetes genomes: a test case for predicting lifestyles and emergence of pathogens.</title>
        <authorList>
            <person name="Haridas S."/>
            <person name="Albert R."/>
            <person name="Binder M."/>
            <person name="Bloem J."/>
            <person name="Labutti K."/>
            <person name="Salamov A."/>
            <person name="Andreopoulos B."/>
            <person name="Baker S."/>
            <person name="Barry K."/>
            <person name="Bills G."/>
            <person name="Bluhm B."/>
            <person name="Cannon C."/>
            <person name="Castanera R."/>
            <person name="Culley D."/>
            <person name="Daum C."/>
            <person name="Ezra D."/>
            <person name="Gonzalez J."/>
            <person name="Henrissat B."/>
            <person name="Kuo A."/>
            <person name="Liang C."/>
            <person name="Lipzen A."/>
            <person name="Lutzoni F."/>
            <person name="Magnuson J."/>
            <person name="Mondo S."/>
            <person name="Nolan M."/>
            <person name="Ohm R."/>
            <person name="Pangilinan J."/>
            <person name="Park H.-J."/>
            <person name="Ramirez L."/>
            <person name="Alfaro M."/>
            <person name="Sun H."/>
            <person name="Tritt A."/>
            <person name="Yoshinaga Y."/>
            <person name="Zwiers L.-H."/>
            <person name="Turgeon B."/>
            <person name="Goodwin S."/>
            <person name="Spatafora J."/>
            <person name="Crous P."/>
            <person name="Grigoriev I."/>
        </authorList>
    </citation>
    <scope>NUCLEOTIDE SEQUENCE</scope>
    <source>
        <strain evidence="2">CBS 627.86</strain>
    </source>
</reference>
<feature type="compositionally biased region" description="Basic and acidic residues" evidence="1">
    <location>
        <begin position="32"/>
        <end position="43"/>
    </location>
</feature>
<name>A0A6A5ZDW6_9PLEO</name>
<evidence type="ECO:0000256" key="1">
    <source>
        <dbReference type="SAM" id="MobiDB-lite"/>
    </source>
</evidence>
<feature type="compositionally biased region" description="Low complexity" evidence="1">
    <location>
        <begin position="276"/>
        <end position="288"/>
    </location>
</feature>
<feature type="compositionally biased region" description="Polar residues" evidence="1">
    <location>
        <begin position="261"/>
        <end position="275"/>
    </location>
</feature>
<dbReference type="Proteomes" id="UP000799770">
    <property type="component" value="Unassembled WGS sequence"/>
</dbReference>
<organism evidence="2 3">
    <name type="scientific">Lophiotrema nucula</name>
    <dbReference type="NCBI Taxonomy" id="690887"/>
    <lineage>
        <taxon>Eukaryota</taxon>
        <taxon>Fungi</taxon>
        <taxon>Dikarya</taxon>
        <taxon>Ascomycota</taxon>
        <taxon>Pezizomycotina</taxon>
        <taxon>Dothideomycetes</taxon>
        <taxon>Pleosporomycetidae</taxon>
        <taxon>Pleosporales</taxon>
        <taxon>Lophiotremataceae</taxon>
        <taxon>Lophiotrema</taxon>
    </lineage>
</organism>
<evidence type="ECO:0000313" key="2">
    <source>
        <dbReference type="EMBL" id="KAF2116947.1"/>
    </source>
</evidence>
<sequence>MQVHAVPDSERWVDPVTGRKLPWAYEFADSDQSQRRVPEEKGPFGKARKRGSTRSKTATPARKEDQAKLENARVVDDIFVRHIAQEEKKRSIRRKPSGSLPVSASAPNLGEGGLASSFQAGASTNAAGAVREPTEVILYGYGSEVQWAVIDKFERVSGGFIYEEYDRLPPSAKFSASFGANKARDNYRSLSKSHLRKINEYVGGDHWIKVTFDSPESAERAIHYSPKTIQGFEVRAEHYRGQAPTVGDVAVRVGSDGARSLTASPNAPSSTTIPQSSATLSSATATGSHPASMPRLQSEPAFQRPAGGLFDDDNNNRLSALHPRDQALAPTQPSSSHQPGRNTLRVRGAKPAVLLPAEKAFLPAAPRWQNSVGNWPLIGWVVGSGHGFIGNAVPRREDGSFDVAGASLYWRFWYGVDTCLGTDFCGVRDAEYDE</sequence>
<accession>A0A6A5ZDW6</accession>
<gene>
    <name evidence="2" type="ORF">BDV96DRAFT_490920</name>
</gene>
<dbReference type="OrthoDB" id="8033832at2759"/>
<dbReference type="EMBL" id="ML977320">
    <property type="protein sequence ID" value="KAF2116947.1"/>
    <property type="molecule type" value="Genomic_DNA"/>
</dbReference>
<keyword evidence="3" id="KW-1185">Reference proteome</keyword>